<keyword evidence="1" id="KW-0472">Membrane</keyword>
<feature type="transmembrane region" description="Helical" evidence="1">
    <location>
        <begin position="232"/>
        <end position="249"/>
    </location>
</feature>
<keyword evidence="1" id="KW-0812">Transmembrane</keyword>
<organism evidence="3 4">
    <name type="scientific">Pseudobacteriovorax antillogorgiicola</name>
    <dbReference type="NCBI Taxonomy" id="1513793"/>
    <lineage>
        <taxon>Bacteria</taxon>
        <taxon>Pseudomonadati</taxon>
        <taxon>Bdellovibrionota</taxon>
        <taxon>Oligoflexia</taxon>
        <taxon>Oligoflexales</taxon>
        <taxon>Pseudobacteriovoracaceae</taxon>
        <taxon>Pseudobacteriovorax</taxon>
    </lineage>
</organism>
<dbReference type="PANTHER" id="PTHR36927:SF1">
    <property type="entry name" value="MDO-LIKE PROTEIN"/>
    <property type="match status" value="1"/>
</dbReference>
<dbReference type="Pfam" id="PF01757">
    <property type="entry name" value="Acyl_transf_3"/>
    <property type="match status" value="1"/>
</dbReference>
<feature type="transmembrane region" description="Helical" evidence="1">
    <location>
        <begin position="292"/>
        <end position="310"/>
    </location>
</feature>
<feature type="transmembrane region" description="Helical" evidence="1">
    <location>
        <begin position="92"/>
        <end position="111"/>
    </location>
</feature>
<keyword evidence="1" id="KW-1133">Transmembrane helix</keyword>
<feature type="transmembrane region" description="Helical" evidence="1">
    <location>
        <begin position="156"/>
        <end position="174"/>
    </location>
</feature>
<name>A0A1Y6CDK7_9BACT</name>
<evidence type="ECO:0000313" key="4">
    <source>
        <dbReference type="Proteomes" id="UP000192907"/>
    </source>
</evidence>
<accession>A0A1Y6CDK7</accession>
<keyword evidence="3" id="KW-0808">Transferase</keyword>
<feature type="transmembrane region" description="Helical" evidence="1">
    <location>
        <begin position="12"/>
        <end position="31"/>
    </location>
</feature>
<reference evidence="4" key="1">
    <citation type="submission" date="2017-04" db="EMBL/GenBank/DDBJ databases">
        <authorList>
            <person name="Varghese N."/>
            <person name="Submissions S."/>
        </authorList>
    </citation>
    <scope>NUCLEOTIDE SEQUENCE [LARGE SCALE GENOMIC DNA]</scope>
    <source>
        <strain evidence="4">RKEM611</strain>
    </source>
</reference>
<dbReference type="PANTHER" id="PTHR36927">
    <property type="entry name" value="BLR4337 PROTEIN"/>
    <property type="match status" value="1"/>
</dbReference>
<gene>
    <name evidence="3" type="ORF">SAMN06296036_11981</name>
</gene>
<evidence type="ECO:0000313" key="3">
    <source>
        <dbReference type="EMBL" id="SMF58220.1"/>
    </source>
</evidence>
<dbReference type="InterPro" id="IPR050623">
    <property type="entry name" value="Glucan_succinyl_AcylTrfase"/>
</dbReference>
<proteinExistence type="predicted"/>
<sequence length="400" mass="46182">MSQRQSSTLFFSNVRYLMVMAVVVFHSGRSLESSADWWYVMDQNPAAGIDVLNRILQTFQLPVLFFIAGYFVLPSLRKKTLRDFWKDKWRRLGYPMIFGAVLVISILHYAWNFRAHSDTNEIAGMGFLEYWLMVNADFFNLRASVWDNMNSFSYGHLWYLSFLLCLFLLAGFLWKISGFRTFFSQSRSVSSPKIFLALALVLLINTGVPYLLCQFMSESTWYLVIPILEFQPTRSITYISFFFLGMWASRHLWFKESSIPGPWIFWVGASLTCLGIFVWVGENFKPESLTYLLSRASLSLSLLVTILITAQKFWNQQTFIDKQLAQYSYEIYLGHYVFCLALQLLLAPWQSVPTTVKLLLISSVTLILSLLVSKFLIQPRPRLTLAMCALVNIGLMAFTG</sequence>
<dbReference type="RefSeq" id="WP_159455550.1">
    <property type="nucleotide sequence ID" value="NZ_FWZT01000019.1"/>
</dbReference>
<dbReference type="GO" id="GO:0016747">
    <property type="term" value="F:acyltransferase activity, transferring groups other than amino-acyl groups"/>
    <property type="evidence" value="ECO:0007669"/>
    <property type="project" value="InterPro"/>
</dbReference>
<evidence type="ECO:0000256" key="1">
    <source>
        <dbReference type="SAM" id="Phobius"/>
    </source>
</evidence>
<dbReference type="Proteomes" id="UP000192907">
    <property type="component" value="Unassembled WGS sequence"/>
</dbReference>
<feature type="transmembrane region" description="Helical" evidence="1">
    <location>
        <begin position="355"/>
        <end position="376"/>
    </location>
</feature>
<feature type="transmembrane region" description="Helical" evidence="1">
    <location>
        <begin position="51"/>
        <end position="72"/>
    </location>
</feature>
<feature type="transmembrane region" description="Helical" evidence="1">
    <location>
        <begin position="261"/>
        <end position="280"/>
    </location>
</feature>
<dbReference type="STRING" id="1513793.SAMN06296036_11981"/>
<evidence type="ECO:0000259" key="2">
    <source>
        <dbReference type="Pfam" id="PF01757"/>
    </source>
</evidence>
<dbReference type="AlphaFoldDB" id="A0A1Y6CDK7"/>
<keyword evidence="3" id="KW-0012">Acyltransferase</keyword>
<feature type="domain" description="Acyltransferase 3" evidence="2">
    <location>
        <begin position="13"/>
        <end position="373"/>
    </location>
</feature>
<feature type="transmembrane region" description="Helical" evidence="1">
    <location>
        <begin position="331"/>
        <end position="349"/>
    </location>
</feature>
<feature type="transmembrane region" description="Helical" evidence="1">
    <location>
        <begin position="194"/>
        <end position="212"/>
    </location>
</feature>
<dbReference type="EMBL" id="FWZT01000019">
    <property type="protein sequence ID" value="SMF58220.1"/>
    <property type="molecule type" value="Genomic_DNA"/>
</dbReference>
<protein>
    <submittedName>
        <fullName evidence="3">Acyltransferase family protein</fullName>
    </submittedName>
</protein>
<dbReference type="InterPro" id="IPR002656">
    <property type="entry name" value="Acyl_transf_3_dom"/>
</dbReference>
<keyword evidence="4" id="KW-1185">Reference proteome</keyword>